<dbReference type="AlphaFoldDB" id="W2V047"/>
<gene>
    <name evidence="2" type="ORF">P857_783</name>
</gene>
<feature type="domain" description="Insertion element IS402-like" evidence="1">
    <location>
        <begin position="7"/>
        <end position="62"/>
    </location>
</feature>
<dbReference type="EMBL" id="AXCJ01000001">
    <property type="protein sequence ID" value="ETO91614.1"/>
    <property type="molecule type" value="Genomic_DNA"/>
</dbReference>
<protein>
    <recommendedName>
        <fullName evidence="1">Insertion element IS402-like domain-containing protein</fullName>
    </recommendedName>
</protein>
<organism evidence="2 3">
    <name type="scientific">Candidatus Xenolissoclinum pacificiensis L6</name>
    <dbReference type="NCBI Taxonomy" id="1401685"/>
    <lineage>
        <taxon>Bacteria</taxon>
        <taxon>Pseudomonadati</taxon>
        <taxon>Pseudomonadota</taxon>
        <taxon>Alphaproteobacteria</taxon>
        <taxon>Rickettsiales</taxon>
        <taxon>Anaplasmataceae</taxon>
        <taxon>Candidatus Xenolissoclinum</taxon>
    </lineage>
</organism>
<reference evidence="2 3" key="1">
    <citation type="journal article" date="2013" name="PLoS ONE">
        <title>Bacterial endosymbiosis in a chordate host: long-term co-evolution and conservation of secondary metabolism.</title>
        <authorList>
            <person name="Kwan J.C."/>
            <person name="Schmidt E.W."/>
        </authorList>
    </citation>
    <scope>NUCLEOTIDE SEQUENCE [LARGE SCALE GENOMIC DNA]</scope>
    <source>
        <strain evidence="3">L6</strain>
    </source>
</reference>
<dbReference type="Proteomes" id="UP000018951">
    <property type="component" value="Unassembled WGS sequence"/>
</dbReference>
<dbReference type="Pfam" id="PF13340">
    <property type="entry name" value="DUF4096"/>
    <property type="match status" value="1"/>
</dbReference>
<proteinExistence type="predicted"/>
<evidence type="ECO:0000259" key="1">
    <source>
        <dbReference type="Pfam" id="PF13340"/>
    </source>
</evidence>
<comment type="caution">
    <text evidence="2">The sequence shown here is derived from an EMBL/GenBank/DDBJ whole genome shotgun (WGS) entry which is preliminary data.</text>
</comment>
<sequence>MKHYHLKEIEWEFIKTYLKEVKCIRKTEDIRPFIEGILFIFKGGCQWRLLPGCMVNGKQYKRALSNGRTKESG</sequence>
<accession>W2V047</accession>
<evidence type="ECO:0000313" key="2">
    <source>
        <dbReference type="EMBL" id="ETO91614.1"/>
    </source>
</evidence>
<dbReference type="InterPro" id="IPR025161">
    <property type="entry name" value="IS402-like_dom"/>
</dbReference>
<evidence type="ECO:0000313" key="3">
    <source>
        <dbReference type="Proteomes" id="UP000018951"/>
    </source>
</evidence>
<name>W2V047_9RICK</name>
<keyword evidence="3" id="KW-1185">Reference proteome</keyword>